<evidence type="ECO:0000313" key="2">
    <source>
        <dbReference type="EMBL" id="VVD68795.1"/>
    </source>
</evidence>
<protein>
    <submittedName>
        <fullName evidence="2">Uncharacterized protein</fullName>
    </submittedName>
</protein>
<organism evidence="2 3">
    <name type="scientific">Pandoraea capi</name>
    <dbReference type="NCBI Taxonomy" id="2508286"/>
    <lineage>
        <taxon>Bacteria</taxon>
        <taxon>Pseudomonadati</taxon>
        <taxon>Pseudomonadota</taxon>
        <taxon>Betaproteobacteria</taxon>
        <taxon>Burkholderiales</taxon>
        <taxon>Burkholderiaceae</taxon>
        <taxon>Pandoraea</taxon>
    </lineage>
</organism>
<name>A0ABY6VNQ8_9BURK</name>
<gene>
    <name evidence="2" type="ORF">PCA20602_00507</name>
</gene>
<comment type="caution">
    <text evidence="2">The sequence shown here is derived from an EMBL/GenBank/DDBJ whole genome shotgun (WGS) entry which is preliminary data.</text>
</comment>
<keyword evidence="3" id="KW-1185">Reference proteome</keyword>
<keyword evidence="1" id="KW-0472">Membrane</keyword>
<evidence type="ECO:0000256" key="1">
    <source>
        <dbReference type="SAM" id="Phobius"/>
    </source>
</evidence>
<proteinExistence type="predicted"/>
<evidence type="ECO:0000313" key="3">
    <source>
        <dbReference type="Proteomes" id="UP000366065"/>
    </source>
</evidence>
<keyword evidence="1" id="KW-1133">Transmembrane helix</keyword>
<sequence>MPTVEFRDFPEEEKQEFRRVYSALGVDFVAYSVVGVIPIGTSWKHRIIFVRQVGAPDDGAVLELRGRDWVGDFRAQIGKLL</sequence>
<feature type="transmembrane region" description="Helical" evidence="1">
    <location>
        <begin position="20"/>
        <end position="41"/>
    </location>
</feature>
<reference evidence="2 3" key="1">
    <citation type="submission" date="2019-08" db="EMBL/GenBank/DDBJ databases">
        <authorList>
            <person name="Peeters C."/>
        </authorList>
    </citation>
    <scope>NUCLEOTIDE SEQUENCE [LARGE SCALE GENOMIC DNA]</scope>
    <source>
        <strain evidence="2 3">LMG 20602</strain>
    </source>
</reference>
<accession>A0ABY6VNQ8</accession>
<keyword evidence="1" id="KW-0812">Transmembrane</keyword>
<dbReference type="Proteomes" id="UP000366065">
    <property type="component" value="Unassembled WGS sequence"/>
</dbReference>
<dbReference type="EMBL" id="CABPRV010000001">
    <property type="protein sequence ID" value="VVD68795.1"/>
    <property type="molecule type" value="Genomic_DNA"/>
</dbReference>